<dbReference type="AlphaFoldDB" id="A0A7S2GEB8"/>
<name>A0A7S2GEB8_9DINO</name>
<sequence>MPLDYSKFDKIEDSDDEAVPVEQPAQKPPGRAIPAPSPAKLPAEFCTPLDDAPPLEPSEGGWLKYYTEKMSSPQRMQTMVLLWNSAEQEERVGFLRHLIDIIGNPAISNRIKGGQEVLKDLDASFYHGVTYPEAWVGTFKNSLSLEDKKVVFEKLYNSVSTADRGMVVGTLM</sequence>
<proteinExistence type="predicted"/>
<gene>
    <name evidence="2" type="ORF">AAND1436_LOCUS22913</name>
</gene>
<evidence type="ECO:0000256" key="1">
    <source>
        <dbReference type="SAM" id="MobiDB-lite"/>
    </source>
</evidence>
<feature type="region of interest" description="Disordered" evidence="1">
    <location>
        <begin position="1"/>
        <end position="44"/>
    </location>
</feature>
<protein>
    <submittedName>
        <fullName evidence="2">Uncharacterized protein</fullName>
    </submittedName>
</protein>
<evidence type="ECO:0000313" key="2">
    <source>
        <dbReference type="EMBL" id="CAD9445435.1"/>
    </source>
</evidence>
<dbReference type="EMBL" id="HBGQ01047001">
    <property type="protein sequence ID" value="CAD9445435.1"/>
    <property type="molecule type" value="Transcribed_RNA"/>
</dbReference>
<organism evidence="2">
    <name type="scientific">Alexandrium andersonii</name>
    <dbReference type="NCBI Taxonomy" id="327968"/>
    <lineage>
        <taxon>Eukaryota</taxon>
        <taxon>Sar</taxon>
        <taxon>Alveolata</taxon>
        <taxon>Dinophyceae</taxon>
        <taxon>Gonyaulacales</taxon>
        <taxon>Pyrocystaceae</taxon>
        <taxon>Alexandrium</taxon>
    </lineage>
</organism>
<accession>A0A7S2GEB8</accession>
<reference evidence="2" key="1">
    <citation type="submission" date="2021-01" db="EMBL/GenBank/DDBJ databases">
        <authorList>
            <person name="Corre E."/>
            <person name="Pelletier E."/>
            <person name="Niang G."/>
            <person name="Scheremetjew M."/>
            <person name="Finn R."/>
            <person name="Kale V."/>
            <person name="Holt S."/>
            <person name="Cochrane G."/>
            <person name="Meng A."/>
            <person name="Brown T."/>
            <person name="Cohen L."/>
        </authorList>
    </citation>
    <scope>NUCLEOTIDE SEQUENCE</scope>
    <source>
        <strain evidence="2">CCMP2222</strain>
    </source>
</reference>
<feature type="compositionally biased region" description="Basic and acidic residues" evidence="1">
    <location>
        <begin position="1"/>
        <end position="11"/>
    </location>
</feature>